<reference evidence="8" key="1">
    <citation type="submission" date="2021-01" db="EMBL/GenBank/DDBJ databases">
        <authorList>
            <consortium name="Genoscope - CEA"/>
            <person name="William W."/>
        </authorList>
    </citation>
    <scope>NUCLEOTIDE SEQUENCE</scope>
</reference>
<comment type="caution">
    <text evidence="8">The sequence shown here is derived from an EMBL/GenBank/DDBJ whole genome shotgun (WGS) entry which is preliminary data.</text>
</comment>
<name>A0A8S1UXR1_PAROT</name>
<comment type="subcellular location">
    <subcellularLocation>
        <location evidence="2">Cytoplasm</location>
    </subcellularLocation>
    <subcellularLocation>
        <location evidence="1">Nucleus</location>
    </subcellularLocation>
</comment>
<evidence type="ECO:0000313" key="9">
    <source>
        <dbReference type="Proteomes" id="UP000683925"/>
    </source>
</evidence>
<dbReference type="Proteomes" id="UP000683925">
    <property type="component" value="Unassembled WGS sequence"/>
</dbReference>
<keyword evidence="4" id="KW-0813">Transport</keyword>
<comment type="similarity">
    <text evidence="3">Belongs to the exportin family.</text>
</comment>
<evidence type="ECO:0000313" key="8">
    <source>
        <dbReference type="EMBL" id="CAD8169918.1"/>
    </source>
</evidence>
<evidence type="ECO:0000256" key="6">
    <source>
        <dbReference type="ARBA" id="ARBA00022927"/>
    </source>
</evidence>
<evidence type="ECO:0000256" key="7">
    <source>
        <dbReference type="ARBA" id="ARBA00023242"/>
    </source>
</evidence>
<dbReference type="EMBL" id="CAJJDP010000054">
    <property type="protein sequence ID" value="CAD8169918.1"/>
    <property type="molecule type" value="Genomic_DNA"/>
</dbReference>
<dbReference type="AlphaFoldDB" id="A0A8S1UXR1"/>
<sequence>MNQIQVMKASIHQNSKVAMSVGDFNKNQQVLELLRNFVLDYSNIELFKSLILEDCNPETTFALYSIIQKGLINGDQFTNFPHQKVSTEYFYNEYDHRMNITEICTKHIEIALIYLQQTHNHPSYVHNQVIFTIALLMRKNWIDILKIEEIISQIINSTIQANKIVFFKIFENLISCIRQYSYANGYIEFRKILNNFQMLSLSRVISVIHQQIQQLQGSSLLQLYTQNKTMAESFINLLYQLMNLNFNLSYYEIDMDNDGKDTSQLTNFPDYYLDLIIDPIFLKELFQDTIGFINVDQNLSLQCITMLQRIACVRLSIFHNKKCKGQFRRVMWEGLLYLYQNQDQFINYVEFSSEIHSLAIRVINNLTLRKVAKFQFQFDNFFQLIQQVYQRTIQIYGVKVMLNSPIIKLQELWNQISYQGSLHQPLHDEFNVKIGNAMQNQLILVLRTFFQQNQFTEIRQECSVKKFKKLLELTFMPFHCLFKSHIQDNINLILQMIEQLRGDNEYQCTAVISLTIIFLLHTSNTEILNLGFDSYNFGQKEEPKPNLDGQSYILKFIVELIMNQQVQKNTRILKIAILSFIDSFIATTIDSFCYDQETKNFKNLSQIYSQLIRVDQRYQNYVLVLETMLDECFQVFTYGDPQLIEFSLKLIEFIYQKVKKYIPRKVFKVCTITDMLKQFFLQLNITCLNTPQYIKKRAMVFKIITIVWVDDCSDDYLNSLVDIYSQIKKSILIEMNKVNILKYVWDLIGIASEIDVDNIYRAFLRIIYPDLAGLLTQENIELFAKDYDSSIAIITLFKAIFYNKNTRLSTENIQLILYQIYGKAMKFFIILIQQQIQTAKTQQKLSDLQLKQVSKLFALMSQISGQKKINQGFFIIYNDQSFLELFNLQIQLILIYRPLLQHIPKYKKLLYECFDCICQDHSETLAYKCDLNLYLDIFLICKESLKDIIYDNQGEDTINENSATLILIGTLLSNISTFLIQEASVGDINDLQMIKNKINGINVQGKQILYDIFNLSCQITLIYPKNSKLIFAIPEILYAVSIFSPQDFETLLITMITNQIGITSNPIIDQISLAFKNLQGELSTSNKEDFARKIKLVLEMYK</sequence>
<keyword evidence="5" id="KW-0963">Cytoplasm</keyword>
<keyword evidence="6" id="KW-0653">Protein transport</keyword>
<keyword evidence="9" id="KW-1185">Reference proteome</keyword>
<dbReference type="PANTHER" id="PTHR12596:SF2">
    <property type="entry name" value="EXPORTIN-7 ISOFORM X1"/>
    <property type="match status" value="1"/>
</dbReference>
<dbReference type="GO" id="GO:0006611">
    <property type="term" value="P:protein export from nucleus"/>
    <property type="evidence" value="ECO:0007669"/>
    <property type="project" value="TreeGrafter"/>
</dbReference>
<evidence type="ECO:0000256" key="1">
    <source>
        <dbReference type="ARBA" id="ARBA00004123"/>
    </source>
</evidence>
<evidence type="ECO:0000256" key="5">
    <source>
        <dbReference type="ARBA" id="ARBA00022490"/>
    </source>
</evidence>
<evidence type="ECO:0000256" key="2">
    <source>
        <dbReference type="ARBA" id="ARBA00004496"/>
    </source>
</evidence>
<accession>A0A8S1UXR1</accession>
<protein>
    <submittedName>
        <fullName evidence="8">Uncharacterized protein</fullName>
    </submittedName>
</protein>
<gene>
    <name evidence="8" type="ORF">POCTA_138.1.T0540204</name>
</gene>
<dbReference type="GO" id="GO:0005049">
    <property type="term" value="F:nuclear export signal receptor activity"/>
    <property type="evidence" value="ECO:0007669"/>
    <property type="project" value="InterPro"/>
</dbReference>
<keyword evidence="7" id="KW-0539">Nucleus</keyword>
<evidence type="ECO:0000256" key="4">
    <source>
        <dbReference type="ARBA" id="ARBA00022448"/>
    </source>
</evidence>
<dbReference type="GO" id="GO:0005737">
    <property type="term" value="C:cytoplasm"/>
    <property type="evidence" value="ECO:0007669"/>
    <property type="project" value="UniProtKB-SubCell"/>
</dbReference>
<dbReference type="GO" id="GO:0005643">
    <property type="term" value="C:nuclear pore"/>
    <property type="evidence" value="ECO:0007669"/>
    <property type="project" value="TreeGrafter"/>
</dbReference>
<dbReference type="InterPro" id="IPR044189">
    <property type="entry name" value="XPO4/7-like"/>
</dbReference>
<organism evidence="8 9">
    <name type="scientific">Paramecium octaurelia</name>
    <dbReference type="NCBI Taxonomy" id="43137"/>
    <lineage>
        <taxon>Eukaryota</taxon>
        <taxon>Sar</taxon>
        <taxon>Alveolata</taxon>
        <taxon>Ciliophora</taxon>
        <taxon>Intramacronucleata</taxon>
        <taxon>Oligohymenophorea</taxon>
        <taxon>Peniculida</taxon>
        <taxon>Parameciidae</taxon>
        <taxon>Paramecium</taxon>
    </lineage>
</organism>
<dbReference type="OrthoDB" id="294264at2759"/>
<proteinExistence type="inferred from homology"/>
<dbReference type="PANTHER" id="PTHR12596">
    <property type="entry name" value="EXPORTIN 4,7-RELATED"/>
    <property type="match status" value="1"/>
</dbReference>
<dbReference type="OMA" id="AFLRIIY"/>
<evidence type="ECO:0000256" key="3">
    <source>
        <dbReference type="ARBA" id="ARBA00009466"/>
    </source>
</evidence>